<evidence type="ECO:0000313" key="10">
    <source>
        <dbReference type="Proteomes" id="UP001299409"/>
    </source>
</evidence>
<protein>
    <recommendedName>
        <fullName evidence="2">carbonic anhydrase</fullName>
        <ecNumber evidence="2">4.2.1.1</ecNumber>
    </recommendedName>
</protein>
<accession>A0A6N3D246</accession>
<evidence type="ECO:0000256" key="2">
    <source>
        <dbReference type="ARBA" id="ARBA00012925"/>
    </source>
</evidence>
<evidence type="ECO:0000256" key="4">
    <source>
        <dbReference type="ARBA" id="ARBA00022833"/>
    </source>
</evidence>
<dbReference type="GO" id="GO:0008270">
    <property type="term" value="F:zinc ion binding"/>
    <property type="evidence" value="ECO:0007669"/>
    <property type="project" value="InterPro"/>
</dbReference>
<evidence type="ECO:0000256" key="1">
    <source>
        <dbReference type="ARBA" id="ARBA00006217"/>
    </source>
</evidence>
<dbReference type="AlphaFoldDB" id="A0A6N3D246"/>
<reference evidence="9" key="1">
    <citation type="submission" date="2019-11" db="EMBL/GenBank/DDBJ databases">
        <authorList>
            <person name="Feng L."/>
        </authorList>
    </citation>
    <scope>NUCLEOTIDE SEQUENCE</scope>
    <source>
        <strain evidence="9">IbartlettiiLFYP30</strain>
    </source>
</reference>
<evidence type="ECO:0000256" key="3">
    <source>
        <dbReference type="ARBA" id="ARBA00022723"/>
    </source>
</evidence>
<feature type="binding site" evidence="7">
    <location>
        <position position="105"/>
    </location>
    <ligand>
        <name>Zn(2+)</name>
        <dbReference type="ChEBI" id="CHEBI:29105"/>
    </ligand>
</feature>
<feature type="binding site" evidence="7">
    <location>
        <position position="102"/>
    </location>
    <ligand>
        <name>Zn(2+)</name>
        <dbReference type="ChEBI" id="CHEBI:29105"/>
    </ligand>
</feature>
<organism evidence="9">
    <name type="scientific">Intestinibacter bartlettii</name>
    <dbReference type="NCBI Taxonomy" id="261299"/>
    <lineage>
        <taxon>Bacteria</taxon>
        <taxon>Bacillati</taxon>
        <taxon>Bacillota</taxon>
        <taxon>Clostridia</taxon>
        <taxon>Peptostreptococcales</taxon>
        <taxon>Peptostreptococcaceae</taxon>
        <taxon>Intestinibacter</taxon>
    </lineage>
</organism>
<dbReference type="GO" id="GO:0004089">
    <property type="term" value="F:carbonate dehydratase activity"/>
    <property type="evidence" value="ECO:0007669"/>
    <property type="project" value="UniProtKB-EC"/>
</dbReference>
<dbReference type="Proteomes" id="UP001299409">
    <property type="component" value="Unassembled WGS sequence"/>
</dbReference>
<dbReference type="Gene3D" id="3.40.1050.10">
    <property type="entry name" value="Carbonic anhydrase"/>
    <property type="match status" value="1"/>
</dbReference>
<keyword evidence="10" id="KW-1185">Reference proteome</keyword>
<evidence type="ECO:0000256" key="6">
    <source>
        <dbReference type="ARBA" id="ARBA00048348"/>
    </source>
</evidence>
<evidence type="ECO:0000256" key="5">
    <source>
        <dbReference type="ARBA" id="ARBA00023239"/>
    </source>
</evidence>
<dbReference type="InterPro" id="IPR036874">
    <property type="entry name" value="Carbonic_anhydrase_sf"/>
</dbReference>
<sequence length="188" mass="21023">MHYLAALEKLKKGSKLYLECQSNPSIFHQDLREELKNKGQKPYATIITCSDSRVPVQHIFSSSMGELFIIRNAGNVIGDFEIGSVEYASEHLGVELIVVLGHTHCGAVHSTLHNEGHSYINAITNKVAEAIGDEKDQRKCEVLNARHSVECLKASEVLTRLEKEDKLRIISAMYDIESGEVIFDDINK</sequence>
<feature type="binding site" evidence="7">
    <location>
        <position position="51"/>
    </location>
    <ligand>
        <name>Zn(2+)</name>
        <dbReference type="ChEBI" id="CHEBI:29105"/>
    </ligand>
</feature>
<comment type="similarity">
    <text evidence="1">Belongs to the beta-class carbonic anhydrase family.</text>
</comment>
<dbReference type="EC" id="4.2.1.1" evidence="2"/>
<dbReference type="EMBL" id="JAJBMB010000002">
    <property type="protein sequence ID" value="MCB5445293.1"/>
    <property type="molecule type" value="Genomic_DNA"/>
</dbReference>
<dbReference type="SUPFAM" id="SSF53056">
    <property type="entry name" value="beta-carbonic anhydrase, cab"/>
    <property type="match status" value="1"/>
</dbReference>
<keyword evidence="4 7" id="KW-0862">Zinc</keyword>
<evidence type="ECO:0000313" key="8">
    <source>
        <dbReference type="EMBL" id="MCB5445293.1"/>
    </source>
</evidence>
<comment type="catalytic activity">
    <reaction evidence="6">
        <text>hydrogencarbonate + H(+) = CO2 + H2O</text>
        <dbReference type="Rhea" id="RHEA:10748"/>
        <dbReference type="ChEBI" id="CHEBI:15377"/>
        <dbReference type="ChEBI" id="CHEBI:15378"/>
        <dbReference type="ChEBI" id="CHEBI:16526"/>
        <dbReference type="ChEBI" id="CHEBI:17544"/>
        <dbReference type="EC" id="4.2.1.1"/>
    </reaction>
</comment>
<gene>
    <name evidence="9" type="primary">mtcA2</name>
    <name evidence="9" type="ORF">IBLFYP30_02086</name>
    <name evidence="8" type="ORF">LIP50_03645</name>
</gene>
<comment type="cofactor">
    <cofactor evidence="7">
        <name>Zn(2+)</name>
        <dbReference type="ChEBI" id="CHEBI:29105"/>
    </cofactor>
    <text evidence="7">Binds 1 zinc ion per subunit.</text>
</comment>
<proteinExistence type="inferred from homology"/>
<dbReference type="SMART" id="SM00947">
    <property type="entry name" value="Pro_CA"/>
    <property type="match status" value="1"/>
</dbReference>
<keyword evidence="5 9" id="KW-0456">Lyase</keyword>
<evidence type="ECO:0000256" key="7">
    <source>
        <dbReference type="PIRSR" id="PIRSR601765-1"/>
    </source>
</evidence>
<reference evidence="8 10" key="2">
    <citation type="submission" date="2021-10" db="EMBL/GenBank/DDBJ databases">
        <title>Collection of gut derived symbiotic bacterial strains cultured from healthy donors.</title>
        <authorList>
            <person name="Lin H."/>
            <person name="Littmann E."/>
            <person name="Claire K."/>
            <person name="Pamer E."/>
        </authorList>
    </citation>
    <scope>NUCLEOTIDE SEQUENCE [LARGE SCALE GENOMIC DNA]</scope>
    <source>
        <strain evidence="8 10">MSK.17.68</strain>
    </source>
</reference>
<dbReference type="InterPro" id="IPR001765">
    <property type="entry name" value="Carbonic_anhydrase"/>
</dbReference>
<name>A0A6N3D246_9FIRM</name>
<dbReference type="PANTHER" id="PTHR11002:SF76">
    <property type="entry name" value="CARBONIC ANHYDRASE"/>
    <property type="match status" value="1"/>
</dbReference>
<evidence type="ECO:0000313" key="9">
    <source>
        <dbReference type="EMBL" id="VYU23276.1"/>
    </source>
</evidence>
<dbReference type="PANTHER" id="PTHR11002">
    <property type="entry name" value="CARBONIC ANHYDRASE"/>
    <property type="match status" value="1"/>
</dbReference>
<dbReference type="RefSeq" id="WP_022071867.1">
    <property type="nucleotide sequence ID" value="NZ_BAABXU010000001.1"/>
</dbReference>
<dbReference type="Pfam" id="PF00484">
    <property type="entry name" value="Pro_CA"/>
    <property type="match status" value="1"/>
</dbReference>
<keyword evidence="3 7" id="KW-0479">Metal-binding</keyword>
<dbReference type="EMBL" id="CACRUE010000031">
    <property type="protein sequence ID" value="VYU23276.1"/>
    <property type="molecule type" value="Genomic_DNA"/>
</dbReference>
<feature type="binding site" evidence="7">
    <location>
        <position position="49"/>
    </location>
    <ligand>
        <name>Zn(2+)</name>
        <dbReference type="ChEBI" id="CHEBI:29105"/>
    </ligand>
</feature>